<evidence type="ECO:0000313" key="2">
    <source>
        <dbReference type="Proteomes" id="UP001281147"/>
    </source>
</evidence>
<dbReference type="Proteomes" id="UP001281147">
    <property type="component" value="Unassembled WGS sequence"/>
</dbReference>
<accession>A0ACC3N281</accession>
<proteinExistence type="predicted"/>
<protein>
    <submittedName>
        <fullName evidence="1">Uncharacterized protein</fullName>
    </submittedName>
</protein>
<evidence type="ECO:0000313" key="1">
    <source>
        <dbReference type="EMBL" id="KAK3707635.1"/>
    </source>
</evidence>
<organism evidence="1 2">
    <name type="scientific">Vermiconidia calcicola</name>
    <dbReference type="NCBI Taxonomy" id="1690605"/>
    <lineage>
        <taxon>Eukaryota</taxon>
        <taxon>Fungi</taxon>
        <taxon>Dikarya</taxon>
        <taxon>Ascomycota</taxon>
        <taxon>Pezizomycotina</taxon>
        <taxon>Dothideomycetes</taxon>
        <taxon>Dothideomycetidae</taxon>
        <taxon>Mycosphaerellales</taxon>
        <taxon>Extremaceae</taxon>
        <taxon>Vermiconidia</taxon>
    </lineage>
</organism>
<sequence>MAPVACFCGATFANVDLLSQHANSQGHRFMCSCGVKFATYMSIVRHQSVVKHGAAVGYTELPALKGYTTPSATDKKHESTECPFCPNKKPFKTNPALLQHIVDSHPTCPSCNQTFQDKRELSAFHQLRGHQKAANHTYCAEHDLAFDTDWKFVAHKRATVHITGFECIDCGRDFSTQRGLDDHLNACPAKTKQTITEEERAAAALAKAEEANLRCEPCDRKFKDLNGFRMHKASIKHNPLSEIKCFLSATCTQTFTSPSAWLFHLESGKCKSGMDRKKLYAVVHANDADRHITSNENTKAIISIAASDYGNQISPRAVTRRALADLERGLERVSTSSSSASGFVLTPEDSETYTGTTSNGFPIHTPDDSDAASVVSSLGGVDIATPTASTSRSTTSTDNGVKLNLRTRSHSTSGWDYVTNARVCTPTATSVAGSSTATITYDTINKAWPCMICNKTFKTKHRLLMHLDSPAHAPKLFHCPPAAVLGISGGKPEKKFKTLSGLAQHVETGACNGGMELLKEVAGIFERRVKLATGSDVKLLRAA</sequence>
<dbReference type="EMBL" id="JAUTXU010000108">
    <property type="protein sequence ID" value="KAK3707635.1"/>
    <property type="molecule type" value="Genomic_DNA"/>
</dbReference>
<name>A0ACC3N281_9PEZI</name>
<comment type="caution">
    <text evidence="1">The sequence shown here is derived from an EMBL/GenBank/DDBJ whole genome shotgun (WGS) entry which is preliminary data.</text>
</comment>
<keyword evidence="2" id="KW-1185">Reference proteome</keyword>
<gene>
    <name evidence="1" type="ORF">LTR37_011983</name>
</gene>
<reference evidence="1" key="1">
    <citation type="submission" date="2023-07" db="EMBL/GenBank/DDBJ databases">
        <title>Black Yeasts Isolated from many extreme environments.</title>
        <authorList>
            <person name="Coleine C."/>
            <person name="Stajich J.E."/>
            <person name="Selbmann L."/>
        </authorList>
    </citation>
    <scope>NUCLEOTIDE SEQUENCE</scope>
    <source>
        <strain evidence="1">CCFEE 5714</strain>
    </source>
</reference>